<sequence>MGSQGAAYKAAFIAQYGAQKWEERVRDYDAIWRAIEDALDALRLDMRQVKLYQDSLPVCGREADLVHTLAALGSRNHALLERLTSAGATLVGSESAELLLEEYRLLGAGGGEQAESLLDRRDRFIAARIAETLGPTQIGLLFIGALHDPGKYLPSDIISEPLVIHAPPTFFSSKEHPR</sequence>
<name>A0A549SCP6_METSR</name>
<dbReference type="AlphaFoldDB" id="A0A549SCP6"/>
<comment type="caution">
    <text evidence="1">The sequence shown here is derived from an EMBL/GenBank/DDBJ whole genome shotgun (WGS) entry which is preliminary data.</text>
</comment>
<dbReference type="EMBL" id="VJMF01000125">
    <property type="protein sequence ID" value="TRL22641.1"/>
    <property type="molecule type" value="Genomic_DNA"/>
</dbReference>
<accession>A0A549SCP6</accession>
<reference evidence="1 2" key="1">
    <citation type="submission" date="2019-07" db="EMBL/GenBank/DDBJ databases">
        <title>Ln-dependent methylotrophs.</title>
        <authorList>
            <person name="Tani A."/>
        </authorList>
    </citation>
    <scope>NUCLEOTIDE SEQUENCE [LARGE SCALE GENOMIC DNA]</scope>
    <source>
        <strain evidence="1 2">SM89A</strain>
    </source>
</reference>
<organism evidence="1 2">
    <name type="scientific">Methylosinus sporium</name>
    <dbReference type="NCBI Taxonomy" id="428"/>
    <lineage>
        <taxon>Bacteria</taxon>
        <taxon>Pseudomonadati</taxon>
        <taxon>Pseudomonadota</taxon>
        <taxon>Alphaproteobacteria</taxon>
        <taxon>Hyphomicrobiales</taxon>
        <taxon>Methylocystaceae</taxon>
        <taxon>Methylosinus</taxon>
    </lineage>
</organism>
<proteinExistence type="predicted"/>
<dbReference type="Proteomes" id="UP000316781">
    <property type="component" value="Unassembled WGS sequence"/>
</dbReference>
<gene>
    <name evidence="1" type="ORF">FM996_21150</name>
</gene>
<protein>
    <submittedName>
        <fullName evidence="1">Uncharacterized protein</fullName>
    </submittedName>
</protein>
<evidence type="ECO:0000313" key="2">
    <source>
        <dbReference type="Proteomes" id="UP000316781"/>
    </source>
</evidence>
<evidence type="ECO:0000313" key="1">
    <source>
        <dbReference type="EMBL" id="TRL22641.1"/>
    </source>
</evidence>